<keyword evidence="2" id="KW-1133">Transmembrane helix</keyword>
<dbReference type="RefSeq" id="WP_188453570.1">
    <property type="nucleotide sequence ID" value="NZ_BMFR01000001.1"/>
</dbReference>
<dbReference type="Proteomes" id="UP000622860">
    <property type="component" value="Unassembled WGS sequence"/>
</dbReference>
<protein>
    <submittedName>
        <fullName evidence="3">Uncharacterized protein</fullName>
    </submittedName>
</protein>
<comment type="caution">
    <text evidence="3">The sequence shown here is derived from an EMBL/GenBank/DDBJ whole genome shotgun (WGS) entry which is preliminary data.</text>
</comment>
<gene>
    <name evidence="3" type="ORF">GCM10011398_02920</name>
</gene>
<keyword evidence="4" id="KW-1185">Reference proteome</keyword>
<keyword evidence="2" id="KW-0472">Membrane</keyword>
<name>A0A917LW81_9BACI</name>
<sequence length="717" mass="82144">MKKKLKRLFYKDNGSVSIYMIIIILPIFLLNALLIDTLRILSAEREIENAIDTALRSTMASFNTDLANVGLFAYGGDNDVSNTFNGYVNDQFYNNGLSGYQNLISPRIDSATATFVEGRELVELDVFRHQVLESMKYQAPVQMGESIFTLLSGGKGISQEQIDNAEKLVENYEEIIGLMKKRNAEIEEARKQLEQIIQVIQVDIPERVIGTVPNGEEKPIPKDLKTFNQVLFYYDRYNELKDKEKLSDDEQKEIDNFENGLNEETYISVVNVETFVKGINDHLFGENGTVTKPKEGSAKFYNDKINDLMEPNMELLDDLKKFTLTDAFFKDIKTNIETIYEEIRIDKPINGELNIEDYSIGQLFGAFYLSISGNSKPIAESIIEYIQNKLILLQENQIVPIEDYINRFIKLRKDLNNVDTKNEEEKADKNFGDLWAILNVYSDVKNQIEVDSEIYKELNKYVLEYNGTSGGSETVDEPSRLQFIKDAFNRFKEFVTFIQGFPESVRNELYINEYILANYGTQAPYELIGTKAYQSFSYATKQAQYITYGYAQPGVNYFMFIKDIALIMFVANLLSQVLQGGFAGPLGFFKALAASLATTLNDLQEITRGPHYELTWSPFSAFGKRGVKVTMPMFLRIIMMMKSTTKSYNNEKLRRLQAVVTKETNQKLNDASTYLKGNIEGKIKLWFIPALTEMLPNDFGRVQGSYYYIDKDKVYSY</sequence>
<feature type="coiled-coil region" evidence="1">
    <location>
        <begin position="155"/>
        <end position="203"/>
    </location>
</feature>
<dbReference type="AlphaFoldDB" id="A0A917LW81"/>
<feature type="transmembrane region" description="Helical" evidence="2">
    <location>
        <begin position="16"/>
        <end position="35"/>
    </location>
</feature>
<evidence type="ECO:0000313" key="4">
    <source>
        <dbReference type="Proteomes" id="UP000622860"/>
    </source>
</evidence>
<proteinExistence type="predicted"/>
<keyword evidence="1" id="KW-0175">Coiled coil</keyword>
<evidence type="ECO:0000313" key="3">
    <source>
        <dbReference type="EMBL" id="GGG62951.1"/>
    </source>
</evidence>
<accession>A0A917LW81</accession>
<dbReference type="EMBL" id="BMFR01000001">
    <property type="protein sequence ID" value="GGG62951.1"/>
    <property type="molecule type" value="Genomic_DNA"/>
</dbReference>
<evidence type="ECO:0000256" key="1">
    <source>
        <dbReference type="SAM" id="Coils"/>
    </source>
</evidence>
<keyword evidence="2" id="KW-0812">Transmembrane</keyword>
<reference evidence="3" key="1">
    <citation type="journal article" date="2014" name="Int. J. Syst. Evol. Microbiol.">
        <title>Complete genome sequence of Corynebacterium casei LMG S-19264T (=DSM 44701T), isolated from a smear-ripened cheese.</title>
        <authorList>
            <consortium name="US DOE Joint Genome Institute (JGI-PGF)"/>
            <person name="Walter F."/>
            <person name="Albersmeier A."/>
            <person name="Kalinowski J."/>
            <person name="Ruckert C."/>
        </authorList>
    </citation>
    <scope>NUCLEOTIDE SEQUENCE</scope>
    <source>
        <strain evidence="3">CGMCC 1.12754</strain>
    </source>
</reference>
<evidence type="ECO:0000256" key="2">
    <source>
        <dbReference type="SAM" id="Phobius"/>
    </source>
</evidence>
<reference evidence="3" key="2">
    <citation type="submission" date="2020-09" db="EMBL/GenBank/DDBJ databases">
        <authorList>
            <person name="Sun Q."/>
            <person name="Zhou Y."/>
        </authorList>
    </citation>
    <scope>NUCLEOTIDE SEQUENCE</scope>
    <source>
        <strain evidence="3">CGMCC 1.12754</strain>
    </source>
</reference>
<organism evidence="3 4">
    <name type="scientific">Virgibacillus oceani</name>
    <dbReference type="NCBI Taxonomy" id="1479511"/>
    <lineage>
        <taxon>Bacteria</taxon>
        <taxon>Bacillati</taxon>
        <taxon>Bacillota</taxon>
        <taxon>Bacilli</taxon>
        <taxon>Bacillales</taxon>
        <taxon>Bacillaceae</taxon>
        <taxon>Virgibacillus</taxon>
    </lineage>
</organism>